<keyword evidence="1 2" id="KW-0732">Signal</keyword>
<proteinExistence type="predicted"/>
<dbReference type="AlphaFoldDB" id="A0A3Q9JHN6"/>
<dbReference type="Pfam" id="PF03212">
    <property type="entry name" value="Pertactin"/>
    <property type="match status" value="1"/>
</dbReference>
<dbReference type="PANTHER" id="PTHR35037">
    <property type="entry name" value="C-TERMINAL REGION OF AIDA-LIKE PROTEIN"/>
    <property type="match status" value="1"/>
</dbReference>
<dbReference type="KEGG" id="emo:DM558_03245"/>
<dbReference type="InterPro" id="IPR005546">
    <property type="entry name" value="Autotransporte_beta"/>
</dbReference>
<evidence type="ECO:0000256" key="1">
    <source>
        <dbReference type="ARBA" id="ARBA00022729"/>
    </source>
</evidence>
<dbReference type="Gene3D" id="2.160.20.20">
    <property type="match status" value="1"/>
</dbReference>
<dbReference type="Gene3D" id="2.40.128.130">
    <property type="entry name" value="Autotransporter beta-domain"/>
    <property type="match status" value="1"/>
</dbReference>
<dbReference type="GO" id="GO:0019867">
    <property type="term" value="C:outer membrane"/>
    <property type="evidence" value="ECO:0007669"/>
    <property type="project" value="InterPro"/>
</dbReference>
<evidence type="ECO:0000259" key="3">
    <source>
        <dbReference type="PROSITE" id="PS51208"/>
    </source>
</evidence>
<dbReference type="InterPro" id="IPR006315">
    <property type="entry name" value="OM_autotransptr_brl_dom"/>
</dbReference>
<dbReference type="InterPro" id="IPR030930">
    <property type="entry name" value="AIDA"/>
</dbReference>
<reference evidence="5" key="1">
    <citation type="submission" date="2018-06" db="EMBL/GenBank/DDBJ databases">
        <title>Complete genome of Pseudomonas insecticola strain QZS01.</title>
        <authorList>
            <person name="Wang J."/>
            <person name="Su Q."/>
        </authorList>
    </citation>
    <scope>NUCLEOTIDE SEQUENCE [LARGE SCALE GENOMIC DNA]</scope>
    <source>
        <strain evidence="5">QZS01</strain>
    </source>
</reference>
<dbReference type="Proteomes" id="UP000273143">
    <property type="component" value="Chromosome"/>
</dbReference>
<accession>A0A3Q9JHN6</accession>
<protein>
    <submittedName>
        <fullName evidence="4">Autotransporter outer membrane beta-barrel domain-containing protein</fullName>
    </submittedName>
</protein>
<feature type="chain" id="PRO_5018731312" evidence="2">
    <location>
        <begin position="28"/>
        <end position="859"/>
    </location>
</feature>
<dbReference type="SUPFAM" id="SSF103515">
    <property type="entry name" value="Autotransporter"/>
    <property type="match status" value="1"/>
</dbReference>
<dbReference type="SUPFAM" id="SSF51126">
    <property type="entry name" value="Pectin lyase-like"/>
    <property type="match status" value="1"/>
</dbReference>
<dbReference type="InterPro" id="IPR036709">
    <property type="entry name" value="Autotransporte_beta_dom_sf"/>
</dbReference>
<dbReference type="NCBIfam" id="TIGR01414">
    <property type="entry name" value="autotrans_barl"/>
    <property type="match status" value="1"/>
</dbReference>
<gene>
    <name evidence="4" type="ORF">DM558_03245</name>
</gene>
<dbReference type="InterPro" id="IPR011050">
    <property type="entry name" value="Pectin_lyase_fold/virulence"/>
</dbReference>
<dbReference type="PRINTS" id="PR01484">
    <property type="entry name" value="PRTACTNFAMLY"/>
</dbReference>
<feature type="signal peptide" evidence="2">
    <location>
        <begin position="1"/>
        <end position="27"/>
    </location>
</feature>
<keyword evidence="5" id="KW-1185">Reference proteome</keyword>
<dbReference type="InterPro" id="IPR012332">
    <property type="entry name" value="Autotransporter_pectin_lyase_C"/>
</dbReference>
<evidence type="ECO:0000256" key="2">
    <source>
        <dbReference type="SAM" id="SignalP"/>
    </source>
</evidence>
<dbReference type="EMBL" id="CP029822">
    <property type="protein sequence ID" value="AZS49855.1"/>
    <property type="molecule type" value="Genomic_DNA"/>
</dbReference>
<dbReference type="RefSeq" id="WP_127162026.1">
    <property type="nucleotide sequence ID" value="NZ_CP029822.1"/>
</dbReference>
<organism evidence="4 5">
    <name type="scientific">Entomomonas moraniae</name>
    <dbReference type="NCBI Taxonomy" id="2213226"/>
    <lineage>
        <taxon>Bacteria</taxon>
        <taxon>Pseudomonadati</taxon>
        <taxon>Pseudomonadota</taxon>
        <taxon>Gammaproteobacteria</taxon>
        <taxon>Pseudomonadales</taxon>
        <taxon>Pseudomonadaceae</taxon>
        <taxon>Entomomonas</taxon>
    </lineage>
</organism>
<sequence length="859" mass="92334">MNYISIKLFKKTIVFSVLMNTFNMAIAQTPPSSFIPEKTAPNTDQILTNGLYQDGAPKLNADLAKGNYNIAIAANSYVQGQSIVRTNTSMGNYIAAGNNNYILNNTITSVQINVGSDSYTIGNTVQGNADLFGQYAKGVISLGAGAQAYDTTIKNLGTMSVNKGSEAYNTKVETGGVLTIANGYAQSIVVNGGVLNLALTSPDSKTKDTLVINGGQQNVYNGTAENSHIGSGGYQLASGKSINTFIYEGGYQVVYSGDSSRLVTDQNATIYAGGQQRVQSGISENATVYGTQTISQKNGDWENGQWVEGTGIWSAYTPTANNATIKQGGTQVLDTNGQAIGTVVEHGAKQYVYKTGVIQDTKVDGGYSLLKDGAISKGSLAVTNVGTLAVEGSANQVSTIENATIDASSLLSLENNSSLANDTFVNITNLANDGNIRFGSTSLTPNTDYITLNVDNLSGSGLYTMRADMASQQGDLLNVNQLSASSQNKLSIINQGSAATKPTDTLTVVKTNNGGQANQFTLDHAVEQGGYLFKLRQAGNDWELYAAQGGSSGKTSSALAAGNFLNVSYLMNYVNTQNLMQRMGDLRNENSTKEVDFWVRGFTGKLNSFSGNLGGFDMDYRGTQVGIDKLIPLSSGSLRTGVAVGYTDADPDYKDGHGSAKSYNAGLYGTYVDNSQFYIDTLLKYEHIKNNFHVKDTQNNNVSGNAKSAGYGLSIEAGKRFYLQQTSQGVYLEPQAQLSYMHQEGDTVHASNGLKVKLSDYDSTLGRLSTAIGYEIKNTASPVNVYFKTGYVREFMGNNISYYLNDVKEKHNFKGNFWDNELGVSTTINKAHTFHADLHYSKGNRFDQQQINIGYRYQF</sequence>
<dbReference type="InterPro" id="IPR003991">
    <property type="entry name" value="Pertactin_virulence_factor"/>
</dbReference>
<dbReference type="PROSITE" id="PS51208">
    <property type="entry name" value="AUTOTRANSPORTER"/>
    <property type="match status" value="1"/>
</dbReference>
<dbReference type="InterPro" id="IPR051551">
    <property type="entry name" value="Autotransporter_adhesion"/>
</dbReference>
<feature type="domain" description="Autotransporter" evidence="3">
    <location>
        <begin position="590"/>
        <end position="859"/>
    </location>
</feature>
<dbReference type="NCBIfam" id="TIGR04415">
    <property type="entry name" value="O_hepto_targRPT"/>
    <property type="match status" value="2"/>
</dbReference>
<dbReference type="InterPro" id="IPR004899">
    <property type="entry name" value="Pertactin_central"/>
</dbReference>
<dbReference type="PANTHER" id="PTHR35037:SF7">
    <property type="entry name" value="AUTOTRANSPORTER"/>
    <property type="match status" value="1"/>
</dbReference>
<name>A0A3Q9JHN6_9GAMM</name>
<dbReference type="SMART" id="SM00869">
    <property type="entry name" value="Autotransporter"/>
    <property type="match status" value="1"/>
</dbReference>
<evidence type="ECO:0000313" key="4">
    <source>
        <dbReference type="EMBL" id="AZS49855.1"/>
    </source>
</evidence>
<evidence type="ECO:0000313" key="5">
    <source>
        <dbReference type="Proteomes" id="UP000273143"/>
    </source>
</evidence>
<dbReference type="Pfam" id="PF03797">
    <property type="entry name" value="Autotransporter"/>
    <property type="match status" value="1"/>
</dbReference>